<name>A0ACC2K126_9PEZI</name>
<keyword evidence="2" id="KW-1185">Reference proteome</keyword>
<proteinExistence type="predicted"/>
<accession>A0ACC2K126</accession>
<gene>
    <name evidence="1" type="ORF">O1611_g143</name>
</gene>
<evidence type="ECO:0000313" key="1">
    <source>
        <dbReference type="EMBL" id="KAJ8133491.1"/>
    </source>
</evidence>
<evidence type="ECO:0000313" key="2">
    <source>
        <dbReference type="Proteomes" id="UP001153332"/>
    </source>
</evidence>
<dbReference type="EMBL" id="JAPUUL010000010">
    <property type="protein sequence ID" value="KAJ8133491.1"/>
    <property type="molecule type" value="Genomic_DNA"/>
</dbReference>
<protein>
    <submittedName>
        <fullName evidence="1">Uncharacterized protein</fullName>
    </submittedName>
</protein>
<sequence>MPVNHLVLFQFKASASPDEIEEVVQRMLSLKDECHREGRKYIKSLTGGKDNSLEGLQRGIQYAFVVEFENTEDREYYVFQDEAHNAFKALAAPSLETSKTMDLGLLKDALERWASGLDITRLGSLAACAGVAPVAWRFLKAAWIESYNWIRQFFVASVTVPGRDPLNRNVMSWVMTNIVQHRGIRSFTARTQVQAGDLADRAALLKKKRREVQYLPHFETTFFWHGSCLYFVSRSLDSFHASMSDPSYDGIGGEELTLGCLGWSTEPIKKLIQTCQEYADRQTEFFVIIYARDRYGMSWQPKARKPIRRVDTVHFDDDLKQALLADIRKYLDPSTKRLYQSRSMPYRRGYLFFGPPGTGKSSLSTAIAGEFGLDLYEVKMPCVASDQDLEQMFQEIPPQCIVLLEDVDAIWTDRDSEKDDSHAVARSSCTLSGLLNVLDGVGSAEGRIVILTTNKPERLDSALVRPGRVDMKVMLGNISRKSAEQMFIRMFTPDIEASPLVGKDQHGATEPSEKSPRLETETLHALAQEFSSQIPEHMFTPSQLQGFFQLHLTSATEAVANISSWVERELSRSLLDDDISVVSEEKTS</sequence>
<reference evidence="1" key="1">
    <citation type="submission" date="2022-12" db="EMBL/GenBank/DDBJ databases">
        <title>Genome Sequence of Lasiodiplodia mahajangana.</title>
        <authorList>
            <person name="Buettner E."/>
        </authorList>
    </citation>
    <scope>NUCLEOTIDE SEQUENCE</scope>
    <source>
        <strain evidence="1">VT137</strain>
    </source>
</reference>
<comment type="caution">
    <text evidence="1">The sequence shown here is derived from an EMBL/GenBank/DDBJ whole genome shotgun (WGS) entry which is preliminary data.</text>
</comment>
<organism evidence="1 2">
    <name type="scientific">Lasiodiplodia mahajangana</name>
    <dbReference type="NCBI Taxonomy" id="1108764"/>
    <lineage>
        <taxon>Eukaryota</taxon>
        <taxon>Fungi</taxon>
        <taxon>Dikarya</taxon>
        <taxon>Ascomycota</taxon>
        <taxon>Pezizomycotina</taxon>
        <taxon>Dothideomycetes</taxon>
        <taxon>Dothideomycetes incertae sedis</taxon>
        <taxon>Botryosphaeriales</taxon>
        <taxon>Botryosphaeriaceae</taxon>
        <taxon>Lasiodiplodia</taxon>
    </lineage>
</organism>
<dbReference type="Proteomes" id="UP001153332">
    <property type="component" value="Unassembled WGS sequence"/>
</dbReference>